<dbReference type="NCBIfam" id="TIGR04183">
    <property type="entry name" value="Por_Secre_tail"/>
    <property type="match status" value="1"/>
</dbReference>
<proteinExistence type="predicted"/>
<dbReference type="AlphaFoldDB" id="A0A9C9EMM6"/>
<gene>
    <name evidence="1" type="ORF">ENI34_06390</name>
</gene>
<comment type="caution">
    <text evidence="1">The sequence shown here is derived from an EMBL/GenBank/DDBJ whole genome shotgun (WGS) entry which is preliminary data.</text>
</comment>
<dbReference type="Pfam" id="PF11551">
    <property type="entry name" value="Omp28"/>
    <property type="match status" value="1"/>
</dbReference>
<dbReference type="Gene3D" id="2.60.40.4070">
    <property type="match status" value="1"/>
</dbReference>
<evidence type="ECO:0000313" key="1">
    <source>
        <dbReference type="EMBL" id="HEC78754.1"/>
    </source>
</evidence>
<evidence type="ECO:0000313" key="2">
    <source>
        <dbReference type="Proteomes" id="UP000885826"/>
    </source>
</evidence>
<accession>A0A9C9EMM6</accession>
<dbReference type="InterPro" id="IPR026444">
    <property type="entry name" value="Secre_tail"/>
</dbReference>
<protein>
    <submittedName>
        <fullName evidence="1">Omp28-related outer membrane protein</fullName>
    </submittedName>
</protein>
<name>A0A9C9EMM6_UNCW3</name>
<reference evidence="1" key="1">
    <citation type="journal article" date="2020" name="mSystems">
        <title>Genome- and Community-Level Interaction Insights into Carbon Utilization and Element Cycling Functions of Hydrothermarchaeota in Hydrothermal Sediment.</title>
        <authorList>
            <person name="Zhou Z."/>
            <person name="Liu Y."/>
            <person name="Xu W."/>
            <person name="Pan J."/>
            <person name="Luo Z.H."/>
            <person name="Li M."/>
        </authorList>
    </citation>
    <scope>NUCLEOTIDE SEQUENCE</scope>
    <source>
        <strain evidence="1">HyVt-388</strain>
    </source>
</reference>
<organism evidence="1 2">
    <name type="scientific">candidate division WOR-3 bacterium</name>
    <dbReference type="NCBI Taxonomy" id="2052148"/>
    <lineage>
        <taxon>Bacteria</taxon>
        <taxon>Bacteria division WOR-3</taxon>
    </lineage>
</organism>
<dbReference type="EMBL" id="DRIG01000066">
    <property type="protein sequence ID" value="HEC78754.1"/>
    <property type="molecule type" value="Genomic_DNA"/>
</dbReference>
<dbReference type="Gene3D" id="2.60.40.10">
    <property type="entry name" value="Immunoglobulins"/>
    <property type="match status" value="1"/>
</dbReference>
<dbReference type="Proteomes" id="UP000885826">
    <property type="component" value="Unassembled WGS sequence"/>
</dbReference>
<dbReference type="InterPro" id="IPR013783">
    <property type="entry name" value="Ig-like_fold"/>
</dbReference>
<sequence length="291" mass="32500">MHISSSYPLYCAEAVQRMYTYPPPYYYNGSWYYATPWLWYDGDPHGSYTYSTWESKITSRMSQPSPVTVTMWGDYDPGTGTGTINAQFRNDSTATLNGRVLFVITEDSLYYAAPNGDYWHNHVARDYIPNQNGQSVSIAPGDSVTVTQSFTIQSGWDDSMCEIVTFIQNPTLASDSTKEVWQGGIVKVLDLIGIKEESSKTTTVQKISPVPNPCVNGTNFQFELPIGSHYEISIFDITGRLITKMTGTATGNRESIKWSLKDDTGSQVGAGVYFYRFDSQTLTTNGKIVVR</sequence>
<dbReference type="InterPro" id="IPR021615">
    <property type="entry name" value="Omp28"/>
</dbReference>